<dbReference type="EMBL" id="PUIQ01000013">
    <property type="protein sequence ID" value="PQP18688.1"/>
    <property type="molecule type" value="Genomic_DNA"/>
</dbReference>
<evidence type="ECO:0000313" key="3">
    <source>
        <dbReference type="Proteomes" id="UP000238206"/>
    </source>
</evidence>
<evidence type="ECO:0000313" key="2">
    <source>
        <dbReference type="EMBL" id="PQP18688.1"/>
    </source>
</evidence>
<reference evidence="2 3" key="1">
    <citation type="submission" date="2018-02" db="EMBL/GenBank/DDBJ databases">
        <title>Draft genome sequencing of Burkholderia cepacia Y14-15.</title>
        <authorList>
            <person name="Zheng B.-X."/>
        </authorList>
    </citation>
    <scope>NUCLEOTIDE SEQUENCE [LARGE SCALE GENOMIC DNA]</scope>
    <source>
        <strain evidence="2 3">Y14-15</strain>
    </source>
</reference>
<comment type="caution">
    <text evidence="2">The sequence shown here is derived from an EMBL/GenBank/DDBJ whole genome shotgun (WGS) entry which is preliminary data.</text>
</comment>
<feature type="region of interest" description="Disordered" evidence="1">
    <location>
        <begin position="198"/>
        <end position="231"/>
    </location>
</feature>
<gene>
    <name evidence="2" type="ORF">C5615_12650</name>
</gene>
<dbReference type="Pfam" id="PF09613">
    <property type="entry name" value="HrpB1_HrpK"/>
    <property type="match status" value="1"/>
</dbReference>
<evidence type="ECO:0000256" key="1">
    <source>
        <dbReference type="SAM" id="MobiDB-lite"/>
    </source>
</evidence>
<name>A0A2S8IV97_BURCE</name>
<organism evidence="2 3">
    <name type="scientific">Burkholderia cepacia</name>
    <name type="common">Pseudomonas cepacia</name>
    <dbReference type="NCBI Taxonomy" id="292"/>
    <lineage>
        <taxon>Bacteria</taxon>
        <taxon>Pseudomonadati</taxon>
        <taxon>Pseudomonadota</taxon>
        <taxon>Betaproteobacteria</taxon>
        <taxon>Burkholderiales</taxon>
        <taxon>Burkholderiaceae</taxon>
        <taxon>Burkholderia</taxon>
        <taxon>Burkholderia cepacia complex</taxon>
    </lineage>
</organism>
<dbReference type="Proteomes" id="UP000238206">
    <property type="component" value="Unassembled WGS sequence"/>
</dbReference>
<feature type="compositionally biased region" description="Low complexity" evidence="1">
    <location>
        <begin position="203"/>
        <end position="214"/>
    </location>
</feature>
<dbReference type="AlphaFoldDB" id="A0A2S8IV97"/>
<sequence length="231" mass="25705">MALPPWRFANLGAWTAAASRHSRYLKADSNMDGKPEYMQCSNRLVSAMREIVRLALVDKFPNPRMTSDEAEHLLDALHVMRPARPELILYDGYVHIVHRNWIDAIAVFDGLASRGECMPGARAMLVYCLAASGNADWRIVAGKMREDEGSLTDDARALLDSVELRDELERANRDAQATGVFHMTDMMKRLRDRLGIKTPTLHDANGPDANADGAQPSAATPTAEESQYLRL</sequence>
<dbReference type="InterPro" id="IPR013394">
    <property type="entry name" value="T3SS_HrpB1/HrpK"/>
</dbReference>
<proteinExistence type="predicted"/>
<accession>A0A2S8IV97</accession>
<protein>
    <submittedName>
        <fullName evidence="2">Uncharacterized protein</fullName>
    </submittedName>
</protein>